<sequence length="107" mass="10849">MPPSKKALLVTVIRRAALGVGTDVPPPSPPHPEASPTAAAAATTTSLRCMGETRRRVADMKGATFLLADRNCDLAVSITRCGARGHTGNTCHVSIWWSGGGAGAGGG</sequence>
<evidence type="ECO:0000313" key="3">
    <source>
        <dbReference type="Proteomes" id="UP001501777"/>
    </source>
</evidence>
<organism evidence="2 3">
    <name type="scientific">Streptomyces longisporus</name>
    <dbReference type="NCBI Taxonomy" id="1948"/>
    <lineage>
        <taxon>Bacteria</taxon>
        <taxon>Bacillati</taxon>
        <taxon>Actinomycetota</taxon>
        <taxon>Actinomycetes</taxon>
        <taxon>Kitasatosporales</taxon>
        <taxon>Streptomycetaceae</taxon>
        <taxon>Streptomyces</taxon>
    </lineage>
</organism>
<dbReference type="Proteomes" id="UP001501777">
    <property type="component" value="Unassembled WGS sequence"/>
</dbReference>
<name>A0ABN3M6F6_STRLO</name>
<accession>A0ABN3M6F6</accession>
<feature type="compositionally biased region" description="Low complexity" evidence="1">
    <location>
        <begin position="34"/>
        <end position="44"/>
    </location>
</feature>
<keyword evidence="3" id="KW-1185">Reference proteome</keyword>
<comment type="caution">
    <text evidence="2">The sequence shown here is derived from an EMBL/GenBank/DDBJ whole genome shotgun (WGS) entry which is preliminary data.</text>
</comment>
<reference evidence="2 3" key="1">
    <citation type="journal article" date="2019" name="Int. J. Syst. Evol. Microbiol.">
        <title>The Global Catalogue of Microorganisms (GCM) 10K type strain sequencing project: providing services to taxonomists for standard genome sequencing and annotation.</title>
        <authorList>
            <consortium name="The Broad Institute Genomics Platform"/>
            <consortium name="The Broad Institute Genome Sequencing Center for Infectious Disease"/>
            <person name="Wu L."/>
            <person name="Ma J."/>
        </authorList>
    </citation>
    <scope>NUCLEOTIDE SEQUENCE [LARGE SCALE GENOMIC DNA]</scope>
    <source>
        <strain evidence="2 3">JCM 4395</strain>
    </source>
</reference>
<proteinExistence type="predicted"/>
<evidence type="ECO:0000313" key="2">
    <source>
        <dbReference type="EMBL" id="GAA2496239.1"/>
    </source>
</evidence>
<dbReference type="EMBL" id="BAAASG010000009">
    <property type="protein sequence ID" value="GAA2496239.1"/>
    <property type="molecule type" value="Genomic_DNA"/>
</dbReference>
<gene>
    <name evidence="2" type="ORF">GCM10010276_41210</name>
</gene>
<protein>
    <submittedName>
        <fullName evidence="2">Uncharacterized protein</fullName>
    </submittedName>
</protein>
<evidence type="ECO:0000256" key="1">
    <source>
        <dbReference type="SAM" id="MobiDB-lite"/>
    </source>
</evidence>
<feature type="region of interest" description="Disordered" evidence="1">
    <location>
        <begin position="20"/>
        <end position="44"/>
    </location>
</feature>
<feature type="compositionally biased region" description="Pro residues" evidence="1">
    <location>
        <begin position="24"/>
        <end position="33"/>
    </location>
</feature>